<dbReference type="SUPFAM" id="SSF46785">
    <property type="entry name" value="Winged helix' DNA-binding domain"/>
    <property type="match status" value="1"/>
</dbReference>
<feature type="coiled-coil region" evidence="5">
    <location>
        <begin position="61"/>
        <end position="88"/>
    </location>
</feature>
<evidence type="ECO:0000313" key="7">
    <source>
        <dbReference type="EMBL" id="AGC72195.1"/>
    </source>
</evidence>
<protein>
    <submittedName>
        <fullName evidence="7">Putative transcriptional regulator, LysR-family</fullName>
    </submittedName>
</protein>
<dbReference type="InterPro" id="IPR005119">
    <property type="entry name" value="LysR_subst-bd"/>
</dbReference>
<evidence type="ECO:0000256" key="2">
    <source>
        <dbReference type="ARBA" id="ARBA00023015"/>
    </source>
</evidence>
<dbReference type="PANTHER" id="PTHR30346">
    <property type="entry name" value="TRANSCRIPTIONAL DUAL REGULATOR HCAR-RELATED"/>
    <property type="match status" value="1"/>
</dbReference>
<evidence type="ECO:0000256" key="1">
    <source>
        <dbReference type="ARBA" id="ARBA00009437"/>
    </source>
</evidence>
<evidence type="ECO:0000256" key="5">
    <source>
        <dbReference type="SAM" id="Coils"/>
    </source>
</evidence>
<keyword evidence="3" id="KW-0238">DNA-binding</keyword>
<reference evidence="7" key="1">
    <citation type="submission" date="2012-09" db="EMBL/GenBank/DDBJ databases">
        <title>Metagenomic Characterization of a Microbial Community in Wastewater Detects High Levels of Antibiotic Resistance.</title>
        <authorList>
            <person name="Abrams M."/>
            <person name="Caldwell A."/>
            <person name="Vandaei E."/>
            <person name="Lee W."/>
            <person name="Perrott J."/>
            <person name="Khan S.Y."/>
            <person name="Ta J."/>
            <person name="Romero D."/>
            <person name="Nguyen V."/>
            <person name="Pourmand N."/>
            <person name="Ouverney C.C."/>
        </authorList>
    </citation>
    <scope>NUCLEOTIDE SEQUENCE</scope>
</reference>
<dbReference type="Pfam" id="PF03466">
    <property type="entry name" value="LysR_substrate"/>
    <property type="match status" value="1"/>
</dbReference>
<feature type="domain" description="HTH lysR-type" evidence="6">
    <location>
        <begin position="1"/>
        <end position="58"/>
    </location>
</feature>
<dbReference type="InterPro" id="IPR000847">
    <property type="entry name" value="LysR_HTH_N"/>
</dbReference>
<dbReference type="AlphaFoldDB" id="L7W0Y9"/>
<dbReference type="CDD" id="cd00090">
    <property type="entry name" value="HTH_ARSR"/>
    <property type="match status" value="1"/>
</dbReference>
<keyword evidence="5" id="KW-0175">Coiled coil</keyword>
<dbReference type="GO" id="GO:0032993">
    <property type="term" value="C:protein-DNA complex"/>
    <property type="evidence" value="ECO:0007669"/>
    <property type="project" value="TreeGrafter"/>
</dbReference>
<sequence length="306" mass="33476">MDVRRLALLRELDDQGVVGIVADEFGITPSAVSQQLKILEHEAGVPLVEPAGRGVSLTAAGRELSRLARNLSAEIARLEGDWREYVEQPYGHVTMTIFPSAAEMFLPGVLASIAQEDRLSLECSDLDPSNQYSPSDLALKFDLVIADTPQQDEKWQRSGLVSVPLMTEPLDVVLPLGHRLAGRKSVKPSDVIDETWVGSPRGFPIDRVMQRLESQAGANASVVQRFNDNAVVETLVAAGHGIALLPRFTTYTHDAKLVLIPLVGMESSREIAIVMRPDRLARLSVRKVVEAFKAEAKNVRQRTASA</sequence>
<accession>L7W0Y9</accession>
<dbReference type="Gene3D" id="1.10.10.10">
    <property type="entry name" value="Winged helix-like DNA-binding domain superfamily/Winged helix DNA-binding domain"/>
    <property type="match status" value="1"/>
</dbReference>
<dbReference type="GO" id="GO:0003700">
    <property type="term" value="F:DNA-binding transcription factor activity"/>
    <property type="evidence" value="ECO:0007669"/>
    <property type="project" value="InterPro"/>
</dbReference>
<dbReference type="InterPro" id="IPR011991">
    <property type="entry name" value="ArsR-like_HTH"/>
</dbReference>
<organism evidence="7">
    <name type="scientific">uncultured bacterium A1Q1_fos_1060</name>
    <dbReference type="NCBI Taxonomy" id="1256540"/>
    <lineage>
        <taxon>Bacteria</taxon>
        <taxon>environmental samples</taxon>
    </lineage>
</organism>
<dbReference type="SUPFAM" id="SSF53850">
    <property type="entry name" value="Periplasmic binding protein-like II"/>
    <property type="match status" value="1"/>
</dbReference>
<dbReference type="GO" id="GO:0003677">
    <property type="term" value="F:DNA binding"/>
    <property type="evidence" value="ECO:0007669"/>
    <property type="project" value="UniProtKB-KW"/>
</dbReference>
<dbReference type="Pfam" id="PF00126">
    <property type="entry name" value="HTH_1"/>
    <property type="match status" value="1"/>
</dbReference>
<comment type="similarity">
    <text evidence="1">Belongs to the LysR transcriptional regulatory family.</text>
</comment>
<dbReference type="Gene3D" id="3.40.190.10">
    <property type="entry name" value="Periplasmic binding protein-like II"/>
    <property type="match status" value="2"/>
</dbReference>
<dbReference type="EMBL" id="JX649895">
    <property type="protein sequence ID" value="AGC72195.1"/>
    <property type="molecule type" value="Genomic_DNA"/>
</dbReference>
<evidence type="ECO:0000259" key="6">
    <source>
        <dbReference type="PROSITE" id="PS50931"/>
    </source>
</evidence>
<keyword evidence="2" id="KW-0805">Transcription regulation</keyword>
<dbReference type="PANTHER" id="PTHR30346:SF29">
    <property type="entry name" value="LYSR SUBSTRATE-BINDING"/>
    <property type="match status" value="1"/>
</dbReference>
<name>L7W0Y9_9BACT</name>
<dbReference type="PROSITE" id="PS50931">
    <property type="entry name" value="HTH_LYSR"/>
    <property type="match status" value="1"/>
</dbReference>
<evidence type="ECO:0000256" key="3">
    <source>
        <dbReference type="ARBA" id="ARBA00023125"/>
    </source>
</evidence>
<keyword evidence="4" id="KW-0804">Transcription</keyword>
<evidence type="ECO:0000256" key="4">
    <source>
        <dbReference type="ARBA" id="ARBA00023163"/>
    </source>
</evidence>
<proteinExistence type="inferred from homology"/>
<dbReference type="InterPro" id="IPR036390">
    <property type="entry name" value="WH_DNA-bd_sf"/>
</dbReference>
<dbReference type="InterPro" id="IPR036388">
    <property type="entry name" value="WH-like_DNA-bd_sf"/>
</dbReference>